<protein>
    <submittedName>
        <fullName evidence="1">Uncharacterized protein</fullName>
    </submittedName>
</protein>
<keyword evidence="2" id="KW-1185">Reference proteome</keyword>
<reference evidence="1" key="1">
    <citation type="submission" date="2022-08" db="EMBL/GenBank/DDBJ databases">
        <authorList>
            <consortium name="DOE Joint Genome Institute"/>
            <person name="Min B."/>
            <person name="Riley R."/>
            <person name="Sierra-Patev S."/>
            <person name="Naranjo-Ortiz M."/>
            <person name="Looney B."/>
            <person name="Konkel Z."/>
            <person name="Slot J.C."/>
            <person name="Sakamoto Y."/>
            <person name="Steenwyk J.L."/>
            <person name="Rokas A."/>
            <person name="Carro J."/>
            <person name="Camarero S."/>
            <person name="Ferreira P."/>
            <person name="Molpeceres G."/>
            <person name="Ruiz-Duenas F.J."/>
            <person name="Serrano A."/>
            <person name="Henrissat B."/>
            <person name="Drula E."/>
            <person name="Hughes K.W."/>
            <person name="Mata J.L."/>
            <person name="Ishikawa N.K."/>
            <person name="Vargas-Isla R."/>
            <person name="Ushijima S."/>
            <person name="Smith C.A."/>
            <person name="Ahrendt S."/>
            <person name="Andreopoulos W."/>
            <person name="He G."/>
            <person name="Labutti K."/>
            <person name="Lipzen A."/>
            <person name="Ng V."/>
            <person name="Sandor L."/>
            <person name="Barry K."/>
            <person name="Martinez A.T."/>
            <person name="Xiao Y."/>
            <person name="Gibbons J.G."/>
            <person name="Terashima K."/>
            <person name="Hibbett D.S."/>
            <person name="Grigoriev I.V."/>
        </authorList>
    </citation>
    <scope>NUCLEOTIDE SEQUENCE</scope>
    <source>
        <strain evidence="1">TFB9207</strain>
    </source>
</reference>
<comment type="caution">
    <text evidence="1">The sequence shown here is derived from an EMBL/GenBank/DDBJ whole genome shotgun (WGS) entry which is preliminary data.</text>
</comment>
<dbReference type="AlphaFoldDB" id="A0AA38U836"/>
<dbReference type="Proteomes" id="UP001163846">
    <property type="component" value="Unassembled WGS sequence"/>
</dbReference>
<name>A0AA38U836_9AGAR</name>
<accession>A0AA38U836</accession>
<evidence type="ECO:0000313" key="1">
    <source>
        <dbReference type="EMBL" id="KAJ3834117.1"/>
    </source>
</evidence>
<organism evidence="1 2">
    <name type="scientific">Lentinula raphanica</name>
    <dbReference type="NCBI Taxonomy" id="153919"/>
    <lineage>
        <taxon>Eukaryota</taxon>
        <taxon>Fungi</taxon>
        <taxon>Dikarya</taxon>
        <taxon>Basidiomycota</taxon>
        <taxon>Agaricomycotina</taxon>
        <taxon>Agaricomycetes</taxon>
        <taxon>Agaricomycetidae</taxon>
        <taxon>Agaricales</taxon>
        <taxon>Marasmiineae</taxon>
        <taxon>Omphalotaceae</taxon>
        <taxon>Lentinula</taxon>
    </lineage>
</organism>
<proteinExistence type="predicted"/>
<sequence length="139" mass="16038">MSVYNERDFQYLQPKLDELMAWDIGNEFESVPPTQQQTNDLLNIAELRETIRLAEHQLIQHKLQLCRLLFEHYRSLNSFLNEAEKTVDVTPRFDGPVSCPHSSDSSVSDFLPDFTTHVVRENDILTVYCGNVHASVTLD</sequence>
<evidence type="ECO:0000313" key="2">
    <source>
        <dbReference type="Proteomes" id="UP001163846"/>
    </source>
</evidence>
<dbReference type="EMBL" id="MU806579">
    <property type="protein sequence ID" value="KAJ3834117.1"/>
    <property type="molecule type" value="Genomic_DNA"/>
</dbReference>
<gene>
    <name evidence="1" type="ORF">F5878DRAFT_665050</name>
</gene>